<accession>A0ACB8WS41</accession>
<dbReference type="Proteomes" id="UP000831701">
    <property type="component" value="Chromosome 7"/>
</dbReference>
<sequence>MLDPSSSEEEGDEMLEVERKEVAAPKSLGGARLSPGRAADGHGGGGLQPRGRGSGGGRPSSPSPSVGSDKEKEDLEKMQREEEEKKKRLQLYVFVMRCIAYPFNAKQPTDMARRQQKHNKPGCSTTTTTLHSDTSIVKRQHSFQDWELVPENRGLIAEGSAPSLDYFWKPWELQISKQQLQTVKERFQAFLNGETQIVADEAFINAVQSYYDSLFDPVMSFACSEVAPLSIQTDMKGVFLKSDRVSRMVQSGGCSASDSREVFKKHIEKRVRSLPEIDGLSKETVLSSWIAKFDTIYRGEEDPRKHQQRMTASAASELILSKDQLYEMFQQILGVKKFEHQLLYNACQLDNPDEQAAQIRRELDGRLQMADQIARYGGRFPRFVSREMEAMYIEELRSSVNLLMANLESMPVSKGGEFKLQKLKRGHNTSIMDMGQEDENTLSKSDVVLSFTLEVVIMEVQGLKSLAPNRIVYCTMEVEGGHKLQTDQAEASKPTWGNLAQGDFTTTQPLPAVKVKLFTESTGVLALEDKELGKVVLHPTPNSPKQSELHKMTVSKGCPDNDLKIKLAIRMDKPQNMKHCGYLWAIGKNVWKRWKKRFFVLVQVSQYTFAMCSYREKKAEPVELLQLDGYTVDYTDPQPGLDGGRTFFNAVKEGDTVIFASDDEQDRILWVQAMYRATGQSHKPVPPTQVQKLNSRGGTAPQLDAPISQFYADRAQKHGMDEFISANPCNFDHGSLFELVQRLTLDHRLNDSYSCLGWFSPGQVFVLDEYCARYGVRGCHRHLCYLSDLLERAENGAMIDPTLLHYSFAFCASHVHGNRPDGIGTVTVEEKERFEEIKERLRVLLENQITHFRYCFPFGRPEGALKATLSLLERVLMKDIVTPVPQEEVKAVIRKCLEQAALVNYQRLSEYAKLEENVGRLVTPAKKLEDTIRLAELVIEVLQQNEEHHAEVSVPVYVHASVLLHSYRPVVSWQFGGWLKERHTHIRITIHQPLAPIYCCETAGHTLDISSKVNAQYTVQFLKLKLKNIKLHIIQDQFQMINRDKDSCSVRFKMAFAWWSDLMVEHAETFLCLYSADMDAALEVQPPDSWDSFPLFQLLNDFLRIDYNLCNGKFHKHLQDLYAPLVVRYVDLMESSIAQSIHRGFERESWEPVNNGSGTSEDLFWKLDALQTFIRDLHWPEEEFGKHLETRLKLMSSDMIESCIKRTRAAFEAKLQKSSRATDFRVPQSICTMFNVMVDAKAQSAKLCAMDLGQERQYHSQIDNLIEETVKEMITLLVAKFVVILESVLAKLSRYDEGTLFSSFLSFTVSIAAHLHTSITTVLFFLKQIVAEYSLLSLLEVKAASKYVDVPKPGMDVADGYVTFVRHSQDMLREKVNEEVYVERLFDASPPLPWWAADFIYLSVLFAPPGNQHANQFGGKRGKESIERGGQRWCYTSHSLSAPFSHMYFNGLYPPVNQECGLLIWQWYTSTMNLVGTWLTDRMDLQLHVYQLKILIRIVKKKYRDFRLQGVLDSTLNSKMYETVRNRLTLEEATASVREGGMQGISMKDSDEEENDN</sequence>
<protein>
    <submittedName>
        <fullName evidence="1">Uncharacterized protein</fullName>
    </submittedName>
</protein>
<name>A0ACB8WS41_9TELE</name>
<evidence type="ECO:0000313" key="1">
    <source>
        <dbReference type="EMBL" id="KAI3370521.1"/>
    </source>
</evidence>
<evidence type="ECO:0000313" key="2">
    <source>
        <dbReference type="Proteomes" id="UP000831701"/>
    </source>
</evidence>
<dbReference type="EMBL" id="CM041537">
    <property type="protein sequence ID" value="KAI3370521.1"/>
    <property type="molecule type" value="Genomic_DNA"/>
</dbReference>
<organism evidence="1 2">
    <name type="scientific">Scortum barcoo</name>
    <name type="common">barcoo grunter</name>
    <dbReference type="NCBI Taxonomy" id="214431"/>
    <lineage>
        <taxon>Eukaryota</taxon>
        <taxon>Metazoa</taxon>
        <taxon>Chordata</taxon>
        <taxon>Craniata</taxon>
        <taxon>Vertebrata</taxon>
        <taxon>Euteleostomi</taxon>
        <taxon>Actinopterygii</taxon>
        <taxon>Neopterygii</taxon>
        <taxon>Teleostei</taxon>
        <taxon>Neoteleostei</taxon>
        <taxon>Acanthomorphata</taxon>
        <taxon>Eupercaria</taxon>
        <taxon>Centrarchiformes</taxon>
        <taxon>Terapontoidei</taxon>
        <taxon>Terapontidae</taxon>
        <taxon>Scortum</taxon>
    </lineage>
</organism>
<keyword evidence="2" id="KW-1185">Reference proteome</keyword>
<proteinExistence type="predicted"/>
<comment type="caution">
    <text evidence="1">The sequence shown here is derived from an EMBL/GenBank/DDBJ whole genome shotgun (WGS) entry which is preliminary data.</text>
</comment>
<gene>
    <name evidence="1" type="ORF">L3Q82_025281</name>
</gene>
<reference evidence="1" key="1">
    <citation type="submission" date="2022-04" db="EMBL/GenBank/DDBJ databases">
        <title>Jade perch genome.</title>
        <authorList>
            <person name="Chao B."/>
        </authorList>
    </citation>
    <scope>NUCLEOTIDE SEQUENCE</scope>
    <source>
        <strain evidence="1">CB-2022</strain>
    </source>
</reference>